<name>A0ACB6YX10_THEGA</name>
<evidence type="ECO:0000313" key="1">
    <source>
        <dbReference type="EMBL" id="KAF9641833.1"/>
    </source>
</evidence>
<reference evidence="1" key="1">
    <citation type="submission" date="2019-10" db="EMBL/GenBank/DDBJ databases">
        <authorList>
            <consortium name="DOE Joint Genome Institute"/>
            <person name="Kuo A."/>
            <person name="Miyauchi S."/>
            <person name="Kiss E."/>
            <person name="Drula E."/>
            <person name="Kohler A."/>
            <person name="Sanchez-Garcia M."/>
            <person name="Andreopoulos B."/>
            <person name="Barry K.W."/>
            <person name="Bonito G."/>
            <person name="Buee M."/>
            <person name="Carver A."/>
            <person name="Chen C."/>
            <person name="Cichocki N."/>
            <person name="Clum A."/>
            <person name="Culley D."/>
            <person name="Crous P.W."/>
            <person name="Fauchery L."/>
            <person name="Girlanda M."/>
            <person name="Hayes R."/>
            <person name="Keri Z."/>
            <person name="Labutti K."/>
            <person name="Lipzen A."/>
            <person name="Lombard V."/>
            <person name="Magnuson J."/>
            <person name="Maillard F."/>
            <person name="Morin E."/>
            <person name="Murat C."/>
            <person name="Nolan M."/>
            <person name="Ohm R."/>
            <person name="Pangilinan J."/>
            <person name="Pereira M."/>
            <person name="Perotto S."/>
            <person name="Peter M."/>
            <person name="Riley R."/>
            <person name="Sitrit Y."/>
            <person name="Stielow B."/>
            <person name="Szollosi G."/>
            <person name="Zifcakova L."/>
            <person name="Stursova M."/>
            <person name="Spatafora J.W."/>
            <person name="Tedersoo L."/>
            <person name="Vaario L.-M."/>
            <person name="Yamada A."/>
            <person name="Yan M."/>
            <person name="Wang P."/>
            <person name="Xu J."/>
            <person name="Bruns T."/>
            <person name="Baldrian P."/>
            <person name="Vilgalys R."/>
            <person name="Henrissat B."/>
            <person name="Grigoriev I.V."/>
            <person name="Hibbett D."/>
            <person name="Nagy L.G."/>
            <person name="Martin F.M."/>
        </authorList>
    </citation>
    <scope>NUCLEOTIDE SEQUENCE</scope>
    <source>
        <strain evidence="1">P2</strain>
    </source>
</reference>
<gene>
    <name evidence="1" type="ORF">BDM02DRAFT_398062</name>
</gene>
<dbReference type="Proteomes" id="UP000886501">
    <property type="component" value="Unassembled WGS sequence"/>
</dbReference>
<dbReference type="EMBL" id="MU119128">
    <property type="protein sequence ID" value="KAF9641833.1"/>
    <property type="molecule type" value="Genomic_DNA"/>
</dbReference>
<accession>A0ACB6YX10</accession>
<evidence type="ECO:0000313" key="2">
    <source>
        <dbReference type="Proteomes" id="UP000886501"/>
    </source>
</evidence>
<organism evidence="1 2">
    <name type="scientific">Thelephora ganbajun</name>
    <name type="common">Ganba fungus</name>
    <dbReference type="NCBI Taxonomy" id="370292"/>
    <lineage>
        <taxon>Eukaryota</taxon>
        <taxon>Fungi</taxon>
        <taxon>Dikarya</taxon>
        <taxon>Basidiomycota</taxon>
        <taxon>Agaricomycotina</taxon>
        <taxon>Agaricomycetes</taxon>
        <taxon>Thelephorales</taxon>
        <taxon>Thelephoraceae</taxon>
        <taxon>Thelephora</taxon>
    </lineage>
</organism>
<proteinExistence type="predicted"/>
<reference evidence="1" key="2">
    <citation type="journal article" date="2020" name="Nat. Commun.">
        <title>Large-scale genome sequencing of mycorrhizal fungi provides insights into the early evolution of symbiotic traits.</title>
        <authorList>
            <person name="Miyauchi S."/>
            <person name="Kiss E."/>
            <person name="Kuo A."/>
            <person name="Drula E."/>
            <person name="Kohler A."/>
            <person name="Sanchez-Garcia M."/>
            <person name="Morin E."/>
            <person name="Andreopoulos B."/>
            <person name="Barry K.W."/>
            <person name="Bonito G."/>
            <person name="Buee M."/>
            <person name="Carver A."/>
            <person name="Chen C."/>
            <person name="Cichocki N."/>
            <person name="Clum A."/>
            <person name="Culley D."/>
            <person name="Crous P.W."/>
            <person name="Fauchery L."/>
            <person name="Girlanda M."/>
            <person name="Hayes R.D."/>
            <person name="Keri Z."/>
            <person name="LaButti K."/>
            <person name="Lipzen A."/>
            <person name="Lombard V."/>
            <person name="Magnuson J."/>
            <person name="Maillard F."/>
            <person name="Murat C."/>
            <person name="Nolan M."/>
            <person name="Ohm R.A."/>
            <person name="Pangilinan J."/>
            <person name="Pereira M.F."/>
            <person name="Perotto S."/>
            <person name="Peter M."/>
            <person name="Pfister S."/>
            <person name="Riley R."/>
            <person name="Sitrit Y."/>
            <person name="Stielow J.B."/>
            <person name="Szollosi G."/>
            <person name="Zifcakova L."/>
            <person name="Stursova M."/>
            <person name="Spatafora J.W."/>
            <person name="Tedersoo L."/>
            <person name="Vaario L.M."/>
            <person name="Yamada A."/>
            <person name="Yan M."/>
            <person name="Wang P."/>
            <person name="Xu J."/>
            <person name="Bruns T."/>
            <person name="Baldrian P."/>
            <person name="Vilgalys R."/>
            <person name="Dunand C."/>
            <person name="Henrissat B."/>
            <person name="Grigoriev I.V."/>
            <person name="Hibbett D."/>
            <person name="Nagy L.G."/>
            <person name="Martin F.M."/>
        </authorList>
    </citation>
    <scope>NUCLEOTIDE SEQUENCE</scope>
    <source>
        <strain evidence="1">P2</strain>
    </source>
</reference>
<sequence length="259" mass="28501">DCRQFWATGSDHSRPAEICFVCRYRYVQSSVIHHNIEGELVVTKTSTYRDLLIPDTASKFDDDDDDIIPPKTSITAHEPAPSSSSSSPSPSQLAPSSIHHPSTPSIPKPPPLSIEPPDPSPFVPKPKRRGRGPAKVYEKSRASQRIEDQNKSPPKATESADSPDELKTSDKDSDDETDEVQVRSELEPELSEFTLISAYLATGDDPESYEDAVDSVDCDERKAAMEAEMDSIPGTFLGPGSYRLFLNRSPPKTLFRASP</sequence>
<feature type="non-terminal residue" evidence="1">
    <location>
        <position position="1"/>
    </location>
</feature>
<keyword evidence="2" id="KW-1185">Reference proteome</keyword>
<comment type="caution">
    <text evidence="1">The sequence shown here is derived from an EMBL/GenBank/DDBJ whole genome shotgun (WGS) entry which is preliminary data.</text>
</comment>
<protein>
    <submittedName>
        <fullName evidence="1">Uncharacterized protein</fullName>
    </submittedName>
</protein>